<evidence type="ECO:0000256" key="4">
    <source>
        <dbReference type="ARBA" id="ARBA00012621"/>
    </source>
</evidence>
<dbReference type="RefSeq" id="WP_084258154.1">
    <property type="nucleotide sequence ID" value="NZ_FWWV01000069.1"/>
</dbReference>
<dbReference type="InterPro" id="IPR001296">
    <property type="entry name" value="Glyco_trans_1"/>
</dbReference>
<evidence type="ECO:0000256" key="8">
    <source>
        <dbReference type="ARBA" id="ARBA00022968"/>
    </source>
</evidence>
<feature type="site" description="Transition state stabilizer" evidence="12">
    <location>
        <position position="133"/>
    </location>
</feature>
<dbReference type="UniPathway" id="UPA00958"/>
<evidence type="ECO:0000256" key="12">
    <source>
        <dbReference type="PIRSR" id="PIRSR639901-2"/>
    </source>
</evidence>
<dbReference type="Proteomes" id="UP000192408">
    <property type="component" value="Unassembled WGS sequence"/>
</dbReference>
<feature type="active site" description="Proton acceptor" evidence="11">
    <location>
        <position position="63"/>
    </location>
</feature>
<dbReference type="PANTHER" id="PTHR42755:SF1">
    <property type="entry name" value="3-DEOXY-D-MANNO-OCTULOSONIC ACID TRANSFERASE, MITOCHONDRIAL-RELATED"/>
    <property type="match status" value="1"/>
</dbReference>
<comment type="catalytic activity">
    <reaction evidence="10 13">
        <text>lipid IVA (E. coli) + CMP-3-deoxy-beta-D-manno-octulosonate = alpha-Kdo-(2-&gt;6)-lipid IVA (E. coli) + CMP + H(+)</text>
        <dbReference type="Rhea" id="RHEA:28066"/>
        <dbReference type="ChEBI" id="CHEBI:15378"/>
        <dbReference type="ChEBI" id="CHEBI:58603"/>
        <dbReference type="ChEBI" id="CHEBI:60364"/>
        <dbReference type="ChEBI" id="CHEBI:60377"/>
        <dbReference type="ChEBI" id="CHEBI:85987"/>
        <dbReference type="EC" id="2.4.99.12"/>
    </reaction>
</comment>
<feature type="domain" description="Glycosyl transferase family 1" evidence="14">
    <location>
        <begin position="241"/>
        <end position="405"/>
    </location>
</feature>
<keyword evidence="13" id="KW-0472">Membrane</keyword>
<dbReference type="PANTHER" id="PTHR42755">
    <property type="entry name" value="3-DEOXY-MANNO-OCTULOSONATE CYTIDYLYLTRANSFERASE"/>
    <property type="match status" value="1"/>
</dbReference>
<dbReference type="GO" id="GO:0043842">
    <property type="term" value="F:Kdo transferase activity"/>
    <property type="evidence" value="ECO:0007669"/>
    <property type="project" value="UniProtKB-EC"/>
</dbReference>
<evidence type="ECO:0000256" key="7">
    <source>
        <dbReference type="ARBA" id="ARBA00022679"/>
    </source>
</evidence>
<evidence type="ECO:0000256" key="1">
    <source>
        <dbReference type="ARBA" id="ARBA00004388"/>
    </source>
</evidence>
<keyword evidence="7 13" id="KW-0808">Transferase</keyword>
<evidence type="ECO:0000313" key="17">
    <source>
        <dbReference type="Proteomes" id="UP000192408"/>
    </source>
</evidence>
<keyword evidence="8" id="KW-0735">Signal-anchor</keyword>
<reference evidence="17" key="1">
    <citation type="submission" date="2017-04" db="EMBL/GenBank/DDBJ databases">
        <authorList>
            <person name="Varghese N."/>
            <person name="Submissions S."/>
        </authorList>
    </citation>
    <scope>NUCLEOTIDE SEQUENCE [LARGE SCALE GENOMIC DNA]</scope>
    <source>
        <strain evidence="17">DSM 23072</strain>
    </source>
</reference>
<keyword evidence="13" id="KW-0812">Transmembrane</keyword>
<dbReference type="NCBIfam" id="NF004388">
    <property type="entry name" value="PRK05749.1-4"/>
    <property type="match status" value="1"/>
</dbReference>
<keyword evidence="17" id="KW-1185">Reference proteome</keyword>
<evidence type="ECO:0000313" key="16">
    <source>
        <dbReference type="EMBL" id="SMB90507.1"/>
    </source>
</evidence>
<dbReference type="EMBL" id="FWWV01000069">
    <property type="protein sequence ID" value="SMB90507.1"/>
    <property type="molecule type" value="Genomic_DNA"/>
</dbReference>
<dbReference type="GO" id="GO:0009244">
    <property type="term" value="P:lipopolysaccharide core region biosynthetic process"/>
    <property type="evidence" value="ECO:0007669"/>
    <property type="project" value="UniProtKB-UniRule"/>
</dbReference>
<evidence type="ECO:0000256" key="9">
    <source>
        <dbReference type="ARBA" id="ARBA00031445"/>
    </source>
</evidence>
<comment type="function">
    <text evidence="13">Involved in lipopolysaccharide (LPS) biosynthesis. Catalyzes the transfer of 3-deoxy-D-manno-octulosonate (Kdo) residue(s) from CMP-Kdo to lipid IV(A), the tetraacyldisaccharide-1,4'-bisphosphate precursor of lipid A.</text>
</comment>
<keyword evidence="13" id="KW-1133">Transmembrane helix</keyword>
<proteinExistence type="inferred from homology"/>
<keyword evidence="6" id="KW-0997">Cell inner membrane</keyword>
<comment type="pathway">
    <text evidence="2 13">Bacterial outer membrane biogenesis; LPS core biosynthesis.</text>
</comment>
<gene>
    <name evidence="16" type="ORF">SAMN05660772_01534</name>
</gene>
<dbReference type="InterPro" id="IPR038107">
    <property type="entry name" value="Glycos_transf_N_sf"/>
</dbReference>
<evidence type="ECO:0000256" key="6">
    <source>
        <dbReference type="ARBA" id="ARBA00022519"/>
    </source>
</evidence>
<evidence type="ECO:0000256" key="11">
    <source>
        <dbReference type="PIRSR" id="PIRSR639901-1"/>
    </source>
</evidence>
<feature type="transmembrane region" description="Helical" evidence="13">
    <location>
        <begin position="6"/>
        <end position="23"/>
    </location>
</feature>
<dbReference type="FunFam" id="3.40.50.11720:FF:000001">
    <property type="entry name" value="3-deoxy-D-manno-octulosonic acid transferase"/>
    <property type="match status" value="1"/>
</dbReference>
<dbReference type="Gene3D" id="3.40.50.11720">
    <property type="entry name" value="3-Deoxy-D-manno-octulosonic-acid transferase, N-terminal domain"/>
    <property type="match status" value="1"/>
</dbReference>
<feature type="site" description="Transition state stabilizer" evidence="12">
    <location>
        <position position="211"/>
    </location>
</feature>
<evidence type="ECO:0000256" key="3">
    <source>
        <dbReference type="ARBA" id="ARBA00006380"/>
    </source>
</evidence>
<keyword evidence="13" id="KW-1003">Cell membrane</keyword>
<evidence type="ECO:0000256" key="2">
    <source>
        <dbReference type="ARBA" id="ARBA00004713"/>
    </source>
</evidence>
<protein>
    <recommendedName>
        <fullName evidence="5 13">3-deoxy-D-manno-octulosonic acid transferase</fullName>
        <shortName evidence="13">Kdo transferase</shortName>
        <ecNumber evidence="4 13">2.4.99.12</ecNumber>
    </recommendedName>
    <alternativeName>
        <fullName evidence="9 13">Lipid IV(A) 3-deoxy-D-manno-octulosonic acid transferase</fullName>
    </alternativeName>
</protein>
<dbReference type="EC" id="2.4.99.12" evidence="4 13"/>
<sequence length="427" mass="47980">MIFYIYNVLIYLIQPLVLLYNFYRSLKSPAYRRRLNERYGFYSAQTVAPQKGGVLIHAASVGEVLAARPLVNAILSQYPDLAVTITTVTPTGSERVKSAFGDNVSHVYLPYDTPTSMARFLRFVQPKLCIVMETELWPNLIHQLAKREIPFVIANARLSARSARRYGKVKKLLRKMLSEITHIAAQDGVSAGRYLGLDYDKNKLTITGNLKYDLSLSAVLQQQVAELRSQWLPNARPVWVAASTHQGEDEIVLEAHRTLLQRYPDLLLLLVPRHPERFQAVYELIEKSGLSAVRRSTQQLPSKTTQVVLIDTMGELMQMYGISDVAFVGGSLLSIGGHNPLEPLAFKLPVISGKHTFNFPEIFAELRTVRGVLEIDAQSDQLAKSVADLLSAPQQAKRYGEAGYQVLMKNRGALDRLMLLLQPYLEK</sequence>
<dbReference type="FunFam" id="3.40.50.2000:FF:000032">
    <property type="entry name" value="3-deoxy-D-manno-octulosonic acid transferase"/>
    <property type="match status" value="1"/>
</dbReference>
<evidence type="ECO:0000259" key="14">
    <source>
        <dbReference type="Pfam" id="PF00534"/>
    </source>
</evidence>
<comment type="similarity">
    <text evidence="3">Belongs to the glycosyltransferase group 1 family. Glycosyltransferase 30 subfamily.</text>
</comment>
<dbReference type="STRING" id="1122938.SAMN05660772_01534"/>
<dbReference type="InterPro" id="IPR039901">
    <property type="entry name" value="Kdotransferase"/>
</dbReference>
<organism evidence="16 17">
    <name type="scientific">Pasteurella testudinis DSM 23072</name>
    <dbReference type="NCBI Taxonomy" id="1122938"/>
    <lineage>
        <taxon>Bacteria</taxon>
        <taxon>Pseudomonadati</taxon>
        <taxon>Pseudomonadota</taxon>
        <taxon>Gammaproteobacteria</taxon>
        <taxon>Pasteurellales</taxon>
        <taxon>Pasteurellaceae</taxon>
        <taxon>Pasteurella</taxon>
    </lineage>
</organism>
<dbReference type="InterPro" id="IPR007507">
    <property type="entry name" value="Glycos_transf_N"/>
</dbReference>
<keyword evidence="13" id="KW-0448">Lipopolysaccharide biosynthesis</keyword>
<dbReference type="AlphaFoldDB" id="A0A1W1VAK1"/>
<evidence type="ECO:0000256" key="10">
    <source>
        <dbReference type="ARBA" id="ARBA00049183"/>
    </source>
</evidence>
<dbReference type="Pfam" id="PF04413">
    <property type="entry name" value="Glycos_transf_N"/>
    <property type="match status" value="1"/>
</dbReference>
<dbReference type="Gene3D" id="3.40.50.2000">
    <property type="entry name" value="Glycogen Phosphorylase B"/>
    <property type="match status" value="1"/>
</dbReference>
<dbReference type="GO" id="GO:0005886">
    <property type="term" value="C:plasma membrane"/>
    <property type="evidence" value="ECO:0007669"/>
    <property type="project" value="UniProtKB-SubCell"/>
</dbReference>
<evidence type="ECO:0000256" key="5">
    <source>
        <dbReference type="ARBA" id="ARBA00019077"/>
    </source>
</evidence>
<accession>A0A1W1VAK1</accession>
<name>A0A1W1VAK1_9PAST</name>
<evidence type="ECO:0000259" key="15">
    <source>
        <dbReference type="Pfam" id="PF04413"/>
    </source>
</evidence>
<dbReference type="GO" id="GO:0009245">
    <property type="term" value="P:lipid A biosynthetic process"/>
    <property type="evidence" value="ECO:0007669"/>
    <property type="project" value="TreeGrafter"/>
</dbReference>
<dbReference type="Pfam" id="PF00534">
    <property type="entry name" value="Glycos_transf_1"/>
    <property type="match status" value="1"/>
</dbReference>
<evidence type="ECO:0000256" key="13">
    <source>
        <dbReference type="RuleBase" id="RU365103"/>
    </source>
</evidence>
<dbReference type="SUPFAM" id="SSF53756">
    <property type="entry name" value="UDP-Glycosyltransferase/glycogen phosphorylase"/>
    <property type="match status" value="1"/>
</dbReference>
<comment type="subcellular location">
    <subcellularLocation>
        <location evidence="1">Cell inner membrane</location>
        <topology evidence="1">Single-pass membrane protein</topology>
        <orientation evidence="1">Cytoplasmic side</orientation>
    </subcellularLocation>
    <subcellularLocation>
        <location evidence="13">Cell membrane</location>
    </subcellularLocation>
</comment>
<feature type="domain" description="3-deoxy-D-manno-octulosonic-acid transferase N-terminal" evidence="15">
    <location>
        <begin position="34"/>
        <end position="213"/>
    </location>
</feature>